<keyword evidence="11" id="KW-1185">Reference proteome</keyword>
<keyword evidence="8" id="KW-0999">Mitochondrion inner membrane</keyword>
<dbReference type="SUPFAM" id="SSF144122">
    <property type="entry name" value="Tim10-like"/>
    <property type="match status" value="1"/>
</dbReference>
<evidence type="ECO:0000256" key="6">
    <source>
        <dbReference type="ARBA" id="ARBA00023128"/>
    </source>
</evidence>
<keyword evidence="1 8" id="KW-0813">Transport</keyword>
<keyword evidence="3" id="KW-0862">Zinc</keyword>
<dbReference type="InterPro" id="IPR050673">
    <property type="entry name" value="Mito_inner_translocase_sub"/>
</dbReference>
<evidence type="ECO:0000256" key="5">
    <source>
        <dbReference type="ARBA" id="ARBA00023010"/>
    </source>
</evidence>
<evidence type="ECO:0000256" key="1">
    <source>
        <dbReference type="ARBA" id="ARBA00022448"/>
    </source>
</evidence>
<dbReference type="Gene3D" id="1.10.287.810">
    <property type="entry name" value="Mitochondrial import inner membrane translocase subunit tim13 like domains"/>
    <property type="match status" value="1"/>
</dbReference>
<keyword evidence="4 8" id="KW-0653">Protein transport</keyword>
<dbReference type="GO" id="GO:0015031">
    <property type="term" value="P:protein transport"/>
    <property type="evidence" value="ECO:0007669"/>
    <property type="project" value="UniProtKB-KW"/>
</dbReference>
<evidence type="ECO:0000256" key="2">
    <source>
        <dbReference type="ARBA" id="ARBA00022723"/>
    </source>
</evidence>
<keyword evidence="6 8" id="KW-0496">Mitochondrion</keyword>
<dbReference type="OrthoDB" id="1551503at2759"/>
<evidence type="ECO:0000256" key="3">
    <source>
        <dbReference type="ARBA" id="ARBA00022833"/>
    </source>
</evidence>
<dbReference type="EMBL" id="AZIL01000453">
    <property type="protein sequence ID" value="EWM27429.1"/>
    <property type="molecule type" value="Genomic_DNA"/>
</dbReference>
<keyword evidence="5 8" id="KW-0811">Translocation</keyword>
<proteinExistence type="inferred from homology"/>
<comment type="function">
    <text evidence="8">Mitochondrial intermembrane chaperone that participates in the import and insertion of some multi-pass transmembrane proteins into the mitochondrial inner membrane. Also required for the transfer of beta-barrel precursors from the TOM complex to the sorting and assembly machinery (SAM complex) of the outer membrane. Acts as a chaperone-like protein that protects the hydrophobic precursors from aggregation and guide them through the mitochondrial intermembrane space.</text>
</comment>
<dbReference type="GO" id="GO:0046872">
    <property type="term" value="F:metal ion binding"/>
    <property type="evidence" value="ECO:0007669"/>
    <property type="project" value="UniProtKB-KW"/>
</dbReference>
<gene>
    <name evidence="10" type="ORF">Naga_100951g2</name>
</gene>
<protein>
    <recommendedName>
        <fullName evidence="8">Mitochondrial import inner membrane translocase subunit</fullName>
    </recommendedName>
</protein>
<keyword evidence="8" id="KW-0472">Membrane</keyword>
<dbReference type="PANTHER" id="PTHR13172">
    <property type="entry name" value="MITOCHONDRIAL IMPORT INNER MEMBRANE TRANSLOCASE SUBUNIT TIM9B"/>
    <property type="match status" value="1"/>
</dbReference>
<keyword evidence="2" id="KW-0479">Metal-binding</keyword>
<comment type="domain">
    <text evidence="8">The twin CX3C motif contains 4 conserved Cys residues that form 2 disulfide bonds in the mitochondrial intermembrane space.</text>
</comment>
<comment type="subcellular location">
    <subcellularLocation>
        <location evidence="8">Mitochondrion inner membrane</location>
        <topology evidence="8">Peripheral membrane protein</topology>
        <orientation evidence="8">Intermembrane side</orientation>
    </subcellularLocation>
</comment>
<feature type="domain" description="Tim10-like" evidence="9">
    <location>
        <begin position="71"/>
        <end position="130"/>
    </location>
</feature>
<keyword evidence="7 8" id="KW-1015">Disulfide bond</keyword>
<evidence type="ECO:0000313" key="11">
    <source>
        <dbReference type="Proteomes" id="UP000019335"/>
    </source>
</evidence>
<evidence type="ECO:0000256" key="7">
    <source>
        <dbReference type="ARBA" id="ARBA00023157"/>
    </source>
</evidence>
<organism evidence="10 11">
    <name type="scientific">Nannochloropsis gaditana</name>
    <dbReference type="NCBI Taxonomy" id="72520"/>
    <lineage>
        <taxon>Eukaryota</taxon>
        <taxon>Sar</taxon>
        <taxon>Stramenopiles</taxon>
        <taxon>Ochrophyta</taxon>
        <taxon>Eustigmatophyceae</taxon>
        <taxon>Eustigmatales</taxon>
        <taxon>Monodopsidaceae</taxon>
        <taxon>Nannochloropsis</taxon>
    </lineage>
</organism>
<evidence type="ECO:0000256" key="8">
    <source>
        <dbReference type="RuleBase" id="RU367043"/>
    </source>
</evidence>
<dbReference type="Pfam" id="PF02953">
    <property type="entry name" value="zf-Tim10_DDP"/>
    <property type="match status" value="1"/>
</dbReference>
<name>W7U416_9STRA</name>
<dbReference type="Proteomes" id="UP000019335">
    <property type="component" value="Chromosome 6"/>
</dbReference>
<evidence type="ECO:0000256" key="4">
    <source>
        <dbReference type="ARBA" id="ARBA00022927"/>
    </source>
</evidence>
<dbReference type="InterPro" id="IPR035427">
    <property type="entry name" value="Tim10-like_dom_sf"/>
</dbReference>
<accession>W7U416</accession>
<reference evidence="10 11" key="1">
    <citation type="journal article" date="2014" name="Mol. Plant">
        <title>Chromosome Scale Genome Assembly and Transcriptome Profiling of Nannochloropsis gaditana in Nitrogen Depletion.</title>
        <authorList>
            <person name="Corteggiani Carpinelli E."/>
            <person name="Telatin A."/>
            <person name="Vitulo N."/>
            <person name="Forcato C."/>
            <person name="D'Angelo M."/>
            <person name="Schiavon R."/>
            <person name="Vezzi A."/>
            <person name="Giacometti G.M."/>
            <person name="Morosinotto T."/>
            <person name="Valle G."/>
        </authorList>
    </citation>
    <scope>NUCLEOTIDE SEQUENCE [LARGE SCALE GENOMIC DNA]</scope>
    <source>
        <strain evidence="10 11">B-31</strain>
    </source>
</reference>
<evidence type="ECO:0000259" key="9">
    <source>
        <dbReference type="Pfam" id="PF02953"/>
    </source>
</evidence>
<evidence type="ECO:0000313" key="10">
    <source>
        <dbReference type="EMBL" id="EWM27429.1"/>
    </source>
</evidence>
<dbReference type="GO" id="GO:0005743">
    <property type="term" value="C:mitochondrial inner membrane"/>
    <property type="evidence" value="ECO:0007669"/>
    <property type="project" value="UniProtKB-SubCell"/>
</dbReference>
<dbReference type="AlphaFoldDB" id="W7U416"/>
<keyword evidence="8" id="KW-0143">Chaperone</keyword>
<dbReference type="InterPro" id="IPR004217">
    <property type="entry name" value="Tim10-like"/>
</dbReference>
<sequence length="150" mass="17079">MFGMDVTLATRAGQESCCLKLGIKHCRQPPPCIRNRVSCCHQVLKLKSTGDTMNPIQNIPPHQRQEFMRTLEELQVKDSLLMYNRLVERCFKECVTRFRSKKMDDTELSCVSKCAEKYLKLTSRAGFRFAEFQSQQSGSEGGVMPPPGNN</sequence>
<comment type="similarity">
    <text evidence="8">Belongs to the small Tim family.</text>
</comment>
<comment type="subunit">
    <text evidence="8">Heterohexamer.</text>
</comment>
<comment type="caution">
    <text evidence="10">The sequence shown here is derived from an EMBL/GenBank/DDBJ whole genome shotgun (WGS) entry which is preliminary data.</text>
</comment>